<dbReference type="PANTHER" id="PTHR11863">
    <property type="entry name" value="STEROL DESATURASE"/>
    <property type="match status" value="1"/>
</dbReference>
<dbReference type="EMBL" id="ML741765">
    <property type="protein sequence ID" value="KAE8332432.1"/>
    <property type="molecule type" value="Genomic_DNA"/>
</dbReference>
<dbReference type="AlphaFoldDB" id="A0A5N6XHN3"/>
<comment type="subcellular location">
    <subcellularLocation>
        <location evidence="1">Membrane</location>
    </subcellularLocation>
</comment>
<evidence type="ECO:0000256" key="5">
    <source>
        <dbReference type="SAM" id="Phobius"/>
    </source>
</evidence>
<keyword evidence="8" id="KW-1185">Reference proteome</keyword>
<reference evidence="8" key="1">
    <citation type="submission" date="2019-04" db="EMBL/GenBank/DDBJ databases">
        <title>Friends and foes A comparative genomics studyof 23 Aspergillus species from section Flavi.</title>
        <authorList>
            <consortium name="DOE Joint Genome Institute"/>
            <person name="Kjaerbolling I."/>
            <person name="Vesth T."/>
            <person name="Frisvad J.C."/>
            <person name="Nybo J.L."/>
            <person name="Theobald S."/>
            <person name="Kildgaard S."/>
            <person name="Isbrandt T."/>
            <person name="Kuo A."/>
            <person name="Sato A."/>
            <person name="Lyhne E.K."/>
            <person name="Kogle M.E."/>
            <person name="Wiebenga A."/>
            <person name="Kun R.S."/>
            <person name="Lubbers R.J."/>
            <person name="Makela M.R."/>
            <person name="Barry K."/>
            <person name="Chovatia M."/>
            <person name="Clum A."/>
            <person name="Daum C."/>
            <person name="Haridas S."/>
            <person name="He G."/>
            <person name="LaButti K."/>
            <person name="Lipzen A."/>
            <person name="Mondo S."/>
            <person name="Riley R."/>
            <person name="Salamov A."/>
            <person name="Simmons B.A."/>
            <person name="Magnuson J.K."/>
            <person name="Henrissat B."/>
            <person name="Mortensen U.H."/>
            <person name="Larsen T.O."/>
            <person name="Devries R.P."/>
            <person name="Grigoriev I.V."/>
            <person name="Machida M."/>
            <person name="Baker S.E."/>
            <person name="Andersen M.R."/>
        </authorList>
    </citation>
    <scope>NUCLEOTIDE SEQUENCE [LARGE SCALE GENOMIC DNA]</scope>
    <source>
        <strain evidence="8">CBS 130017</strain>
    </source>
</reference>
<evidence type="ECO:0000313" key="7">
    <source>
        <dbReference type="EMBL" id="KAE8332432.1"/>
    </source>
</evidence>
<feature type="domain" description="Fatty acid hydroxylase" evidence="6">
    <location>
        <begin position="165"/>
        <end position="282"/>
    </location>
</feature>
<dbReference type="GO" id="GO:0008610">
    <property type="term" value="P:lipid biosynthetic process"/>
    <property type="evidence" value="ECO:0007669"/>
    <property type="project" value="InterPro"/>
</dbReference>
<sequence>MGDEHLVLQHCNKKSEVEIDLIFLYLDPLIFDYAYDAVRGSLESKLCLESPESALCTIITNSDLWHRQSIYRQSLSIGIAIWAFAVGFFLLFGTICYHQNFDKSLKKHPKYLRDQIRYELSDSLLSISVMVILTVPILVAQVRGYAKLYDFGSGRVPWWYELAQFVFYLLFSDTCMYWMHRIFHTSYLFNLMHKKHHRYIIPTPFSAYAFHPLEAYIMSLPIYAYSFLWPMSREAQLIVFFTTNIWTVLLHDNRDQFHTVHHKNIKLNFGQYLTLWDHLGGTYADAERYFIGKRDNRTVKI</sequence>
<evidence type="ECO:0000256" key="3">
    <source>
        <dbReference type="ARBA" id="ARBA00022989"/>
    </source>
</evidence>
<dbReference type="Pfam" id="PF04116">
    <property type="entry name" value="FA_hydroxylase"/>
    <property type="match status" value="1"/>
</dbReference>
<dbReference type="GO" id="GO:0005506">
    <property type="term" value="F:iron ion binding"/>
    <property type="evidence" value="ECO:0007669"/>
    <property type="project" value="InterPro"/>
</dbReference>
<proteinExistence type="predicted"/>
<feature type="transmembrane region" description="Helical" evidence="5">
    <location>
        <begin position="118"/>
        <end position="138"/>
    </location>
</feature>
<dbReference type="InterPro" id="IPR050307">
    <property type="entry name" value="Sterol_Desaturase_Related"/>
</dbReference>
<dbReference type="InterPro" id="IPR006694">
    <property type="entry name" value="Fatty_acid_hydroxylase"/>
</dbReference>
<protein>
    <recommendedName>
        <fullName evidence="6">Fatty acid hydroxylase domain-containing protein</fullName>
    </recommendedName>
</protein>
<keyword evidence="4 5" id="KW-0472">Membrane</keyword>
<feature type="transmembrane region" description="Helical" evidence="5">
    <location>
        <begin position="158"/>
        <end position="179"/>
    </location>
</feature>
<organism evidence="7 8">
    <name type="scientific">Aspergillus sergii</name>
    <dbReference type="NCBI Taxonomy" id="1034303"/>
    <lineage>
        <taxon>Eukaryota</taxon>
        <taxon>Fungi</taxon>
        <taxon>Dikarya</taxon>
        <taxon>Ascomycota</taxon>
        <taxon>Pezizomycotina</taxon>
        <taxon>Eurotiomycetes</taxon>
        <taxon>Eurotiomycetidae</taxon>
        <taxon>Eurotiales</taxon>
        <taxon>Aspergillaceae</taxon>
        <taxon>Aspergillus</taxon>
        <taxon>Aspergillus subgen. Circumdati</taxon>
    </lineage>
</organism>
<evidence type="ECO:0000313" key="8">
    <source>
        <dbReference type="Proteomes" id="UP000325945"/>
    </source>
</evidence>
<dbReference type="Proteomes" id="UP000325945">
    <property type="component" value="Unassembled WGS sequence"/>
</dbReference>
<dbReference type="GO" id="GO:0016491">
    <property type="term" value="F:oxidoreductase activity"/>
    <property type="evidence" value="ECO:0007669"/>
    <property type="project" value="InterPro"/>
</dbReference>
<evidence type="ECO:0000256" key="2">
    <source>
        <dbReference type="ARBA" id="ARBA00022692"/>
    </source>
</evidence>
<gene>
    <name evidence="7" type="ORF">BDV39DRAFT_200054</name>
</gene>
<name>A0A5N6XHN3_9EURO</name>
<evidence type="ECO:0000259" key="6">
    <source>
        <dbReference type="Pfam" id="PF04116"/>
    </source>
</evidence>
<evidence type="ECO:0000256" key="1">
    <source>
        <dbReference type="ARBA" id="ARBA00004370"/>
    </source>
</evidence>
<feature type="transmembrane region" description="Helical" evidence="5">
    <location>
        <begin position="75"/>
        <end position="97"/>
    </location>
</feature>
<feature type="transmembrane region" description="Helical" evidence="5">
    <location>
        <begin position="199"/>
        <end position="223"/>
    </location>
</feature>
<dbReference type="GO" id="GO:0016020">
    <property type="term" value="C:membrane"/>
    <property type="evidence" value="ECO:0007669"/>
    <property type="project" value="UniProtKB-SubCell"/>
</dbReference>
<evidence type="ECO:0000256" key="4">
    <source>
        <dbReference type="ARBA" id="ARBA00023136"/>
    </source>
</evidence>
<accession>A0A5N6XHN3</accession>
<keyword evidence="2 5" id="KW-0812">Transmembrane</keyword>
<keyword evidence="3 5" id="KW-1133">Transmembrane helix</keyword>